<dbReference type="Proteomes" id="UP001163947">
    <property type="component" value="Chromosome"/>
</dbReference>
<reference evidence="1" key="2">
    <citation type="submission" date="2019-10" db="EMBL/GenBank/DDBJ databases">
        <title>Draft genome sequence of Rhodococcus aetherivorans JCM 14343.</title>
        <authorList>
            <person name="Inoue D."/>
            <person name="Nakazawa M."/>
            <person name="Yamamoto N."/>
            <person name="Sei K."/>
            <person name="Ike M."/>
        </authorList>
    </citation>
    <scope>NUCLEOTIDE SEQUENCE</scope>
    <source>
        <strain evidence="1">JCM 14343</strain>
    </source>
</reference>
<protein>
    <submittedName>
        <fullName evidence="2">SRPBCC family protein</fullName>
    </submittedName>
</protein>
<dbReference type="Proteomes" id="UP000325466">
    <property type="component" value="Unassembled WGS sequence"/>
</dbReference>
<evidence type="ECO:0000313" key="4">
    <source>
        <dbReference type="Proteomes" id="UP001163947"/>
    </source>
</evidence>
<reference evidence="2" key="3">
    <citation type="submission" date="2022-09" db="EMBL/GenBank/DDBJ databases">
        <title>The genome sequence of Rhodococcus aetherivorans N1.</title>
        <authorList>
            <person name="Jiang W."/>
        </authorList>
    </citation>
    <scope>NUCLEOTIDE SEQUENCE</scope>
    <source>
        <strain evidence="2">N1</strain>
    </source>
</reference>
<evidence type="ECO:0000313" key="2">
    <source>
        <dbReference type="EMBL" id="UYF94974.1"/>
    </source>
</evidence>
<name>A0A059MIQ0_9NOCA</name>
<dbReference type="RefSeq" id="WP_006940694.1">
    <property type="nucleotide sequence ID" value="NZ_BAAAYP010000031.1"/>
</dbReference>
<dbReference type="SUPFAM" id="SSF55961">
    <property type="entry name" value="Bet v1-like"/>
    <property type="match status" value="1"/>
</dbReference>
<accession>A0A059MIQ0</accession>
<dbReference type="Pfam" id="PF10604">
    <property type="entry name" value="Polyketide_cyc2"/>
    <property type="match status" value="1"/>
</dbReference>
<proteinExistence type="predicted"/>
<evidence type="ECO:0000313" key="3">
    <source>
        <dbReference type="Proteomes" id="UP000325466"/>
    </source>
</evidence>
<accession>A0A0F6VM44</accession>
<dbReference type="AlphaFoldDB" id="A0A059MIQ0"/>
<gene>
    <name evidence="2" type="ORF">OCS65_04135</name>
    <name evidence="1" type="ORF">RAJCM14343_3924</name>
</gene>
<sequence length="147" mass="16091">MIHIRHTAVAEVPLEVAFAYLDDHRTVPEWMYGVNRFVPVGPQVNGLGAVFDATMQIGPRGLDSRLAIVDWELDRRIVLDSIAGFRTASSWELADLGDGRIRLDVDFGYQLPGGLAGRALGKLIEPVVGTAIRQTEQALRSNLGRVA</sequence>
<dbReference type="InterPro" id="IPR019587">
    <property type="entry name" value="Polyketide_cyclase/dehydratase"/>
</dbReference>
<evidence type="ECO:0000313" key="1">
    <source>
        <dbReference type="EMBL" id="GES38659.1"/>
    </source>
</evidence>
<dbReference type="KEGG" id="rav:AAT18_24015"/>
<dbReference type="EMBL" id="CP106982">
    <property type="protein sequence ID" value="UYF94974.1"/>
    <property type="molecule type" value="Genomic_DNA"/>
</dbReference>
<reference evidence="1 3" key="1">
    <citation type="journal article" date="2018" name="Biodegradation">
        <title>1,4-Dioxane degradation characteristics of Rhodococcus aetherivorans JCM 14343.</title>
        <authorList>
            <person name="Inoue D."/>
            <person name="Tsunoda T."/>
            <person name="Yamamoto N."/>
            <person name="Ike M."/>
            <person name="Sei K."/>
        </authorList>
    </citation>
    <scope>NUCLEOTIDE SEQUENCE [LARGE SCALE GENOMIC DNA]</scope>
    <source>
        <strain evidence="1 3">JCM 14343</strain>
    </source>
</reference>
<dbReference type="EMBL" id="BLAH01000095">
    <property type="protein sequence ID" value="GES38659.1"/>
    <property type="molecule type" value="Genomic_DNA"/>
</dbReference>
<organism evidence="2 4">
    <name type="scientific">Rhodococcus aetherivorans</name>
    <dbReference type="NCBI Taxonomy" id="191292"/>
    <lineage>
        <taxon>Bacteria</taxon>
        <taxon>Bacillati</taxon>
        <taxon>Actinomycetota</taxon>
        <taxon>Actinomycetes</taxon>
        <taxon>Mycobacteriales</taxon>
        <taxon>Nocardiaceae</taxon>
        <taxon>Rhodococcus</taxon>
    </lineage>
</organism>
<dbReference type="GeneID" id="83619578"/>
<keyword evidence="3" id="KW-1185">Reference proteome</keyword>
<dbReference type="InterPro" id="IPR023393">
    <property type="entry name" value="START-like_dom_sf"/>
</dbReference>
<dbReference type="Gene3D" id="3.30.530.20">
    <property type="match status" value="1"/>
</dbReference>
<accession>N1MCA7</accession>